<protein>
    <recommendedName>
        <fullName evidence="11">Type I restriction enzyme endonuclease subunit</fullName>
        <shortName evidence="11">R protein</shortName>
        <ecNumber evidence="11">3.1.21.3</ecNumber>
    </recommendedName>
</protein>
<feature type="domain" description="Helicase ATP-binding" evidence="13">
    <location>
        <begin position="286"/>
        <end position="448"/>
    </location>
</feature>
<dbReference type="Gene3D" id="3.40.50.300">
    <property type="entry name" value="P-loop containing nucleotide triphosphate hydrolases"/>
    <property type="match status" value="2"/>
</dbReference>
<dbReference type="EC" id="3.1.21.3" evidence="11"/>
<keyword evidence="7" id="KW-0255">Endonuclease</keyword>
<dbReference type="Pfam" id="PF04313">
    <property type="entry name" value="HSDR_N"/>
    <property type="match status" value="1"/>
</dbReference>
<dbReference type="Gene3D" id="3.90.1570.50">
    <property type="match status" value="1"/>
</dbReference>
<accession>F0QQQ4</accession>
<reference evidence="14 15" key="1">
    <citation type="journal article" date="2011" name="J. Bacteriol.">
        <title>Complete genome sequences of two hemotropic Mycoplasmas, Mycoplasma haemofelis strain Ohio2 and Mycoplasma suis strain Illinois.</title>
        <authorList>
            <person name="Messick J.B."/>
            <person name="Santos A.P."/>
            <person name="Guimaraes A.M."/>
        </authorList>
    </citation>
    <scope>NUCLEOTIDE SEQUENCE [LARGE SCALE GENOMIC DNA]</scope>
    <source>
        <strain evidence="14 15">Illinois</strain>
    </source>
</reference>
<proteinExistence type="inferred from homology"/>
<comment type="similarity">
    <text evidence="2 11">Belongs to the HsdR family.</text>
</comment>
<dbReference type="AlphaFoldDB" id="F0QQQ4"/>
<dbReference type="SMART" id="SM00487">
    <property type="entry name" value="DEXDc"/>
    <property type="match status" value="1"/>
</dbReference>
<dbReference type="CDD" id="cd22332">
    <property type="entry name" value="HsdR_N"/>
    <property type="match status" value="1"/>
</dbReference>
<dbReference type="InterPro" id="IPR027417">
    <property type="entry name" value="P-loop_NTPase"/>
</dbReference>
<dbReference type="RefSeq" id="WP_013609760.1">
    <property type="nucleotide sequence ID" value="NC_015155.1"/>
</dbReference>
<evidence type="ECO:0000256" key="3">
    <source>
        <dbReference type="ARBA" id="ARBA00011296"/>
    </source>
</evidence>
<gene>
    <name evidence="14" type="ordered locus">MSU_0280</name>
</gene>
<dbReference type="InterPro" id="IPR014001">
    <property type="entry name" value="Helicase_ATP-bd"/>
</dbReference>
<sequence length="1060" mass="124708">MSNFSEKNFVQQASLNVLEKLGWRIADPSEIYWSKSRKIPIYKKELRNSIKKLNEHKLKKLSEKQVEKVIIELIECLEKDTLREFDLQINKDKYELIKEGKSITVRGEGGAEEIIHFKFLDFENPENNSFVAVQELVIDDLEGKSNCRPDILGFLNGIPLLFIECKAHGVDLEKEAYEGNYKKYLKNIPQLFAYNAFCVLTSGDQSKIGAVKSPYDFFSDWHRLKEDDEGDTSIEVLIQGVCDKKNFLDLFENFTLFKKEEGVLEKIIARNHQFLGVNKAFQNYLKRRDLNGKLGTVWHTQGSGKSLFIVFFAEKIKRKSGSNQSFLLLTDRIDLEEQLISTFSSCGFLGSNDNCSRVTKKEELISKLKNNNTRYLFSLIHKFDIKKREQILKEMVIIVDEAHRTNYGKLADSMLEILSNSHRIAFTGTPLREEEKTAQKFGDYVSKYDFERALKDKVTVQLYYEDRTTFLKGVFNPEIDNYTNEALGDIEEREEQEEKVLTSKKYVKIKEALMNKNRLEKISKDFVSYYSERMELGKALFVCIDRLICIVMKNYAEKFWQEEIERLNNLLTSCSDSEKEGIRKRIERMKGTQMAYVISNPRNLKDEKLKYYGNISKEQNFSGEQEIKEKFKEKGSSLKIAFVCQKWLTGFDVKCLSFLFLDRPIQKHSLMQAIARPNRRDVGKDRGLIIDYIKNAKNLIKSIKDYSGENALKTIEELRQEIISCLERIENFFSERNIPFEELLSEKDTHRKRNILNEIKERMCSLQNSEKSSFRKQFLNLHKYFSFLDKKQCQEFKDKFEAIKEISRLLSLQAGEKDNYFEEMYPENQGIINKYVESEDVRKHLSVENILDLPKISGNEKQDEKSKLIEKINKDKKLAYEEIEENFERKMNSEKRENFQWRINKLIESWNNLVELEIQELKELYEKLKVERQKIKEDNESHLKSGLTISGNAIFEKVKNCDELKEIEDEKLKDGCVYLDEEMMKTFEEYKDSQFNPFNDNVSTSSDIKSKIRLSLIKGTNSLKFESIKEENFEFIYNYYEKLFSKKPVWCDQQLQQISI</sequence>
<feature type="coiled-coil region" evidence="12">
    <location>
        <begin position="907"/>
        <end position="945"/>
    </location>
</feature>
<keyword evidence="6 11" id="KW-0680">Restriction system</keyword>
<comment type="subunit">
    <text evidence="3 11">The type I restriction/modification system is composed of three polypeptides R, M and S.</text>
</comment>
<evidence type="ECO:0000256" key="10">
    <source>
        <dbReference type="ARBA" id="ARBA00023125"/>
    </source>
</evidence>
<dbReference type="STRING" id="768700.MSU_0280"/>
<dbReference type="PANTHER" id="PTHR30195:SF15">
    <property type="entry name" value="TYPE I RESTRICTION ENZYME HINDI ENDONUCLEASE SUBUNIT"/>
    <property type="match status" value="1"/>
</dbReference>
<dbReference type="InterPro" id="IPR040980">
    <property type="entry name" value="SWI2_SNF2"/>
</dbReference>
<evidence type="ECO:0000256" key="5">
    <source>
        <dbReference type="ARBA" id="ARBA00022741"/>
    </source>
</evidence>
<comment type="function">
    <text evidence="11">Subunit R is required for both nuclease and ATPase activities, but not for modification.</text>
</comment>
<evidence type="ECO:0000313" key="15">
    <source>
        <dbReference type="Proteomes" id="UP000007484"/>
    </source>
</evidence>
<dbReference type="InterPro" id="IPR004473">
    <property type="entry name" value="Restrct_endonuc_typeI_HsdR"/>
</dbReference>
<keyword evidence="12" id="KW-0175">Coiled coil</keyword>
<dbReference type="Proteomes" id="UP000007484">
    <property type="component" value="Chromosome"/>
</dbReference>
<dbReference type="Pfam" id="PF22679">
    <property type="entry name" value="T1R_D3-like"/>
    <property type="match status" value="1"/>
</dbReference>
<evidence type="ECO:0000256" key="1">
    <source>
        <dbReference type="ARBA" id="ARBA00000851"/>
    </source>
</evidence>
<dbReference type="GO" id="GO:0009035">
    <property type="term" value="F:type I site-specific deoxyribonuclease activity"/>
    <property type="evidence" value="ECO:0007669"/>
    <property type="project" value="UniProtKB-EC"/>
</dbReference>
<evidence type="ECO:0000256" key="7">
    <source>
        <dbReference type="ARBA" id="ARBA00022759"/>
    </source>
</evidence>
<evidence type="ECO:0000256" key="4">
    <source>
        <dbReference type="ARBA" id="ARBA00022722"/>
    </source>
</evidence>
<dbReference type="InterPro" id="IPR007409">
    <property type="entry name" value="Restrct_endonuc_type1_HsdR_N"/>
</dbReference>
<evidence type="ECO:0000256" key="11">
    <source>
        <dbReference type="RuleBase" id="RU364115"/>
    </source>
</evidence>
<evidence type="ECO:0000256" key="2">
    <source>
        <dbReference type="ARBA" id="ARBA00008598"/>
    </source>
</evidence>
<dbReference type="InterPro" id="IPR055180">
    <property type="entry name" value="HsdR_RecA-like_helicase_dom_2"/>
</dbReference>
<dbReference type="GO" id="GO:0005524">
    <property type="term" value="F:ATP binding"/>
    <property type="evidence" value="ECO:0007669"/>
    <property type="project" value="UniProtKB-KW"/>
</dbReference>
<evidence type="ECO:0000256" key="12">
    <source>
        <dbReference type="SAM" id="Coils"/>
    </source>
</evidence>
<dbReference type="GO" id="GO:0009307">
    <property type="term" value="P:DNA restriction-modification system"/>
    <property type="evidence" value="ECO:0007669"/>
    <property type="project" value="UniProtKB-KW"/>
</dbReference>
<dbReference type="EMBL" id="CP002525">
    <property type="protein sequence ID" value="ADX97824.1"/>
    <property type="molecule type" value="Genomic_DNA"/>
</dbReference>
<name>F0QQQ4_MYCSL</name>
<dbReference type="PROSITE" id="PS51192">
    <property type="entry name" value="HELICASE_ATP_BIND_1"/>
    <property type="match status" value="1"/>
</dbReference>
<evidence type="ECO:0000256" key="6">
    <source>
        <dbReference type="ARBA" id="ARBA00022747"/>
    </source>
</evidence>
<dbReference type="InterPro" id="IPR051268">
    <property type="entry name" value="Type-I_R_enzyme_R_subunit"/>
</dbReference>
<keyword evidence="5 11" id="KW-0547">Nucleotide-binding</keyword>
<evidence type="ECO:0000259" key="13">
    <source>
        <dbReference type="PROSITE" id="PS51192"/>
    </source>
</evidence>
<keyword evidence="9 11" id="KW-0067">ATP-binding</keyword>
<dbReference type="Pfam" id="PF18766">
    <property type="entry name" value="SWI2_SNF2"/>
    <property type="match status" value="1"/>
</dbReference>
<evidence type="ECO:0000256" key="9">
    <source>
        <dbReference type="ARBA" id="ARBA00022840"/>
    </source>
</evidence>
<comment type="catalytic activity">
    <reaction evidence="1 11">
        <text>Endonucleolytic cleavage of DNA to give random double-stranded fragments with terminal 5'-phosphates, ATP is simultaneously hydrolyzed.</text>
        <dbReference type="EC" id="3.1.21.3"/>
    </reaction>
</comment>
<keyword evidence="15" id="KW-1185">Reference proteome</keyword>
<keyword evidence="8 11" id="KW-0378">Hydrolase</keyword>
<keyword evidence="4" id="KW-0540">Nuclease</keyword>
<organism evidence="14 15">
    <name type="scientific">Mycoplasma suis (strain Illinois)</name>
    <dbReference type="NCBI Taxonomy" id="768700"/>
    <lineage>
        <taxon>Bacteria</taxon>
        <taxon>Bacillati</taxon>
        <taxon>Mycoplasmatota</taxon>
        <taxon>Mollicutes</taxon>
        <taxon>Mycoplasmataceae</taxon>
        <taxon>Mycoplasma</taxon>
    </lineage>
</organism>
<dbReference type="GO" id="GO:0003677">
    <property type="term" value="F:DNA binding"/>
    <property type="evidence" value="ECO:0007669"/>
    <property type="project" value="UniProtKB-KW"/>
</dbReference>
<dbReference type="KEGG" id="mss:MSU_0280"/>
<dbReference type="NCBIfam" id="TIGR00348">
    <property type="entry name" value="hsdR"/>
    <property type="match status" value="1"/>
</dbReference>
<keyword evidence="10 11" id="KW-0238">DNA-binding</keyword>
<evidence type="ECO:0000256" key="8">
    <source>
        <dbReference type="ARBA" id="ARBA00022801"/>
    </source>
</evidence>
<dbReference type="SUPFAM" id="SSF52540">
    <property type="entry name" value="P-loop containing nucleoside triphosphate hydrolases"/>
    <property type="match status" value="2"/>
</dbReference>
<dbReference type="HOGENOM" id="CLU_005762_1_1_14"/>
<evidence type="ECO:0000313" key="14">
    <source>
        <dbReference type="EMBL" id="ADX97824.1"/>
    </source>
</evidence>
<dbReference type="PANTHER" id="PTHR30195">
    <property type="entry name" value="TYPE I SITE-SPECIFIC DEOXYRIBONUCLEASE PROTEIN SUBUNIT M AND R"/>
    <property type="match status" value="1"/>
</dbReference>